<gene>
    <name evidence="5" type="primary">PRRX2</name>
    <name evidence="5" type="ORF">LOC62_01G000298</name>
</gene>
<feature type="compositionally biased region" description="Pro residues" evidence="3">
    <location>
        <begin position="23"/>
        <end position="35"/>
    </location>
</feature>
<feature type="region of interest" description="Disordered" evidence="3">
    <location>
        <begin position="803"/>
        <end position="839"/>
    </location>
</feature>
<feature type="domain" description="Homeobox" evidence="4">
    <location>
        <begin position="337"/>
        <end position="399"/>
    </location>
</feature>
<evidence type="ECO:0000313" key="6">
    <source>
        <dbReference type="Proteomes" id="UP000827549"/>
    </source>
</evidence>
<dbReference type="InterPro" id="IPR001356">
    <property type="entry name" value="HD"/>
</dbReference>
<dbReference type="AlphaFoldDB" id="A0AAF0Y4Q6"/>
<dbReference type="PROSITE" id="PS50071">
    <property type="entry name" value="HOMEOBOX_2"/>
    <property type="match status" value="1"/>
</dbReference>
<dbReference type="Pfam" id="PF00046">
    <property type="entry name" value="Homeodomain"/>
    <property type="match status" value="1"/>
</dbReference>
<keyword evidence="6" id="KW-1185">Reference proteome</keyword>
<evidence type="ECO:0000256" key="2">
    <source>
        <dbReference type="RuleBase" id="RU000682"/>
    </source>
</evidence>
<dbReference type="GeneID" id="87803557"/>
<feature type="compositionally biased region" description="Low complexity" evidence="3">
    <location>
        <begin position="825"/>
        <end position="839"/>
    </location>
</feature>
<feature type="region of interest" description="Disordered" evidence="3">
    <location>
        <begin position="260"/>
        <end position="309"/>
    </location>
</feature>
<proteinExistence type="predicted"/>
<feature type="region of interest" description="Disordered" evidence="3">
    <location>
        <begin position="1"/>
        <end position="35"/>
    </location>
</feature>
<dbReference type="RefSeq" id="XP_062622705.1">
    <property type="nucleotide sequence ID" value="XM_062766721.1"/>
</dbReference>
<evidence type="ECO:0000259" key="4">
    <source>
        <dbReference type="PROSITE" id="PS50071"/>
    </source>
</evidence>
<feature type="compositionally biased region" description="Polar residues" evidence="3">
    <location>
        <begin position="803"/>
        <end position="820"/>
    </location>
</feature>
<feature type="DNA-binding region" description="Homeobox" evidence="1">
    <location>
        <begin position="339"/>
        <end position="400"/>
    </location>
</feature>
<evidence type="ECO:0000256" key="3">
    <source>
        <dbReference type="SAM" id="MobiDB-lite"/>
    </source>
</evidence>
<dbReference type="CDD" id="cd00086">
    <property type="entry name" value="homeodomain"/>
    <property type="match status" value="1"/>
</dbReference>
<comment type="subcellular location">
    <subcellularLocation>
        <location evidence="1 2">Nucleus</location>
    </subcellularLocation>
</comment>
<dbReference type="InterPro" id="IPR009057">
    <property type="entry name" value="Homeodomain-like_sf"/>
</dbReference>
<keyword evidence="1 2" id="KW-0238">DNA-binding</keyword>
<feature type="compositionally biased region" description="Low complexity" evidence="3">
    <location>
        <begin position="275"/>
        <end position="289"/>
    </location>
</feature>
<keyword evidence="1 2" id="KW-0539">Nucleus</keyword>
<dbReference type="Gene3D" id="1.10.10.60">
    <property type="entry name" value="Homeodomain-like"/>
    <property type="match status" value="1"/>
</dbReference>
<dbReference type="GO" id="GO:0003677">
    <property type="term" value="F:DNA binding"/>
    <property type="evidence" value="ECO:0007669"/>
    <property type="project" value="UniProtKB-UniRule"/>
</dbReference>
<dbReference type="GO" id="GO:0005634">
    <property type="term" value="C:nucleus"/>
    <property type="evidence" value="ECO:0007669"/>
    <property type="project" value="UniProtKB-SubCell"/>
</dbReference>
<keyword evidence="1 2" id="KW-0371">Homeobox</keyword>
<organism evidence="5 6">
    <name type="scientific">Vanrija pseudolonga</name>
    <dbReference type="NCBI Taxonomy" id="143232"/>
    <lineage>
        <taxon>Eukaryota</taxon>
        <taxon>Fungi</taxon>
        <taxon>Dikarya</taxon>
        <taxon>Basidiomycota</taxon>
        <taxon>Agaricomycotina</taxon>
        <taxon>Tremellomycetes</taxon>
        <taxon>Trichosporonales</taxon>
        <taxon>Trichosporonaceae</taxon>
        <taxon>Vanrija</taxon>
    </lineage>
</organism>
<accession>A0AAF0Y4Q6</accession>
<protein>
    <submittedName>
        <fullName evidence="5">Paired mesoderm homeobox protein 2</fullName>
    </submittedName>
</protein>
<dbReference type="EMBL" id="CP086714">
    <property type="protein sequence ID" value="WOO76673.1"/>
    <property type="molecule type" value="Genomic_DNA"/>
</dbReference>
<dbReference type="SMART" id="SM00389">
    <property type="entry name" value="HOX"/>
    <property type="match status" value="1"/>
</dbReference>
<name>A0AAF0Y4Q6_9TREE</name>
<dbReference type="SUPFAM" id="SSF46689">
    <property type="entry name" value="Homeodomain-like"/>
    <property type="match status" value="1"/>
</dbReference>
<reference evidence="5" key="1">
    <citation type="submission" date="2023-10" db="EMBL/GenBank/DDBJ databases">
        <authorList>
            <person name="Noh H."/>
        </authorList>
    </citation>
    <scope>NUCLEOTIDE SEQUENCE</scope>
    <source>
        <strain evidence="5">DUCC4014</strain>
    </source>
</reference>
<evidence type="ECO:0000313" key="5">
    <source>
        <dbReference type="EMBL" id="WOO76673.1"/>
    </source>
</evidence>
<feature type="compositionally biased region" description="Low complexity" evidence="3">
    <location>
        <begin position="297"/>
        <end position="309"/>
    </location>
</feature>
<dbReference type="Proteomes" id="UP000827549">
    <property type="component" value="Chromosome 1"/>
</dbReference>
<feature type="compositionally biased region" description="Low complexity" evidence="3">
    <location>
        <begin position="1"/>
        <end position="22"/>
    </location>
</feature>
<sequence length="839" mass="85710">MLPSPGSSDSDSYPSSSTAYSPSPTPTPQCSPFALPPPLDLSPRLVALNLDPPAPAITPLLPPYAYPSYTPYHSYPHAYFPTALGLPPPYQPDYLAPSALAGINPYLLGGYTMLTSLLNPITPTTYPYHVTPFNLTPALQPAPAPQITIAGGAAGSTPATTGLGFIFNASTSSSAPEVAGAGSIGANFVPGASVGASATTTPQQPTATPLWPFTPAAAATPVAPAPPQVPVLPVISPAAAPSISAASASPLELPVGAGAAAQTSAPITPRRRPTTRAASTPTPAGPSRSHPYTRTFSLPSLPSSSSSAGSLLPALPITTTANPFMLLQDVERTTRRCDAKPSRFKPTKEQYDLLVMVYERDNNPDGPTRVALCHRLGGNVSPKTLQVWFQNRRSKARAKDRMLEHRRGEAALKHAETGALRQLVCDNDVHLVPITQVFVAGWHRLLTAPDPKHSHLPANYSADLGLALALGGPAPCLHIYSVLQGQRVCITLPLNASITDLSAGEFIGRAKGAAACETDAKSVQFSFPAGTAAFSMWNGAEWCRTADFTDDGCVSRGGECQIVGPNMHITAVTGRIQSLLATQSSSGLALLPPLGQASRQPTRSAAIDLLVEPVPSSAEPAHSTYHATNHAAHAAHFANQPAATTHSALSAQPSAHPMGLLPSAYRPVPSLGNQVYGFSSIPATHRPSPLSAAASLAAAGAADTASAHATTPHHPWGGNLGYVWHGLAPTWSHAGPGLGMPIGASATPAAGATVARSALPSFDTAAAAVAYSGGDTVGGTAAAAAAAGNVNDAALMTVTVDSPSASPSLATLNGSPSVSPLTELGSSSGYSSTGCESSQ</sequence>
<evidence type="ECO:0000256" key="1">
    <source>
        <dbReference type="PROSITE-ProRule" id="PRU00108"/>
    </source>
</evidence>